<evidence type="ECO:0008006" key="3">
    <source>
        <dbReference type="Google" id="ProtNLM"/>
    </source>
</evidence>
<dbReference type="SUPFAM" id="SSF54637">
    <property type="entry name" value="Thioesterase/thiol ester dehydrase-isomerase"/>
    <property type="match status" value="1"/>
</dbReference>
<dbReference type="Pfam" id="PF13279">
    <property type="entry name" value="4HBT_2"/>
    <property type="match status" value="1"/>
</dbReference>
<organism evidence="1 2">
    <name type="scientific">Tistrella mobilis (strain KA081020-065)</name>
    <dbReference type="NCBI Taxonomy" id="1110502"/>
    <lineage>
        <taxon>Bacteria</taxon>
        <taxon>Pseudomonadati</taxon>
        <taxon>Pseudomonadota</taxon>
        <taxon>Alphaproteobacteria</taxon>
        <taxon>Geminicoccales</taxon>
        <taxon>Geminicoccaceae</taxon>
        <taxon>Tistrella</taxon>
    </lineage>
</organism>
<dbReference type="InterPro" id="IPR029069">
    <property type="entry name" value="HotDog_dom_sf"/>
</dbReference>
<evidence type="ECO:0000313" key="2">
    <source>
        <dbReference type="Proteomes" id="UP000005258"/>
    </source>
</evidence>
<evidence type="ECO:0000313" key="1">
    <source>
        <dbReference type="EMBL" id="AFK55786.1"/>
    </source>
</evidence>
<protein>
    <recommendedName>
        <fullName evidence="3">Thioesterase</fullName>
    </recommendedName>
</protein>
<keyword evidence="2" id="KW-1185">Reference proteome</keyword>
<geneLocation type="plasmid" evidence="1 2">
    <name>pTM1</name>
</geneLocation>
<gene>
    <name evidence="1" type="ordered locus">TMO_a0383</name>
</gene>
<dbReference type="RefSeq" id="WP_014747463.1">
    <property type="nucleotide sequence ID" value="NC_017957.2"/>
</dbReference>
<keyword evidence="1" id="KW-0614">Plasmid</keyword>
<sequence length="173" mass="18678">MTAAPDHLPVQEGIVSMHPFVVRRTARWSDCDPAGVVYAGRFPLYMLDACHLFGEHVLKPALPPGISHRAPGKGIEMEFLSPLWPGDVFDIEIHPGGAGAHTTHLLIAARRADDGRPVFIGRVSSIRVSDEDRTVTMPVPPALCAVLDDQAARSGPLPEILHKLSPATRFAKG</sequence>
<reference evidence="1 2" key="1">
    <citation type="journal article" date="2012" name="J. Am. Chem. Soc.">
        <title>Bacterial biosynthesis and maturation of the didemnin anti-cancer agents.</title>
        <authorList>
            <person name="Xu Y."/>
            <person name="Kersten R.D."/>
            <person name="Nam S.J."/>
            <person name="Lu L."/>
            <person name="Al-Suwailem A.M."/>
            <person name="Zheng H."/>
            <person name="Fenical W."/>
            <person name="Dorrestein P.C."/>
            <person name="Moore B.S."/>
            <person name="Qian P.Y."/>
        </authorList>
    </citation>
    <scope>NUCLEOTIDE SEQUENCE [LARGE SCALE GENOMIC DNA]</scope>
    <source>
        <strain evidence="1 2">KA081020-065</strain>
    </source>
</reference>
<accession>I3TSP8</accession>
<dbReference type="Gene3D" id="3.10.129.10">
    <property type="entry name" value="Hotdog Thioesterase"/>
    <property type="match status" value="1"/>
</dbReference>
<name>I3TSP8_TISMK</name>
<proteinExistence type="predicted"/>
<dbReference type="AlphaFoldDB" id="I3TSP8"/>
<dbReference type="Proteomes" id="UP000005258">
    <property type="component" value="Plasmid pTM1"/>
</dbReference>
<dbReference type="HOGENOM" id="CLU_101141_5_2_5"/>
<dbReference type="CDD" id="cd00586">
    <property type="entry name" value="4HBT"/>
    <property type="match status" value="1"/>
</dbReference>
<dbReference type="EMBL" id="CP003237">
    <property type="protein sequence ID" value="AFK55786.1"/>
    <property type="molecule type" value="Genomic_DNA"/>
</dbReference>
<dbReference type="KEGG" id="tmo:TMO_a0383"/>